<protein>
    <submittedName>
        <fullName evidence="2">Integral membrane protein</fullName>
    </submittedName>
</protein>
<evidence type="ECO:0000313" key="3">
    <source>
        <dbReference type="Proteomes" id="UP000517916"/>
    </source>
</evidence>
<gene>
    <name evidence="2" type="ORF">BC739_000746</name>
</gene>
<sequence>MSSTATPAVASRRWWVWPLMVVLNAVLGYFGVIPFGFLAGALGTAVGWAEPDPTMNDGVLVVVLTGAVLSMLVLAVFAAVNYPLARIGRAPARWYWPLSVLVLLIPVVVVQIWPHLWSLIRWY</sequence>
<evidence type="ECO:0000313" key="2">
    <source>
        <dbReference type="EMBL" id="MBA8923549.1"/>
    </source>
</evidence>
<organism evidence="2 3">
    <name type="scientific">Kutzneria viridogrisea</name>
    <dbReference type="NCBI Taxonomy" id="47990"/>
    <lineage>
        <taxon>Bacteria</taxon>
        <taxon>Bacillati</taxon>
        <taxon>Actinomycetota</taxon>
        <taxon>Actinomycetes</taxon>
        <taxon>Pseudonocardiales</taxon>
        <taxon>Pseudonocardiaceae</taxon>
        <taxon>Kutzneria</taxon>
    </lineage>
</organism>
<keyword evidence="3" id="KW-1185">Reference proteome</keyword>
<dbReference type="Proteomes" id="UP000517916">
    <property type="component" value="Unassembled WGS sequence"/>
</dbReference>
<evidence type="ECO:0000256" key="1">
    <source>
        <dbReference type="SAM" id="Phobius"/>
    </source>
</evidence>
<keyword evidence="1" id="KW-1133">Transmembrane helix</keyword>
<keyword evidence="1" id="KW-0472">Membrane</keyword>
<dbReference type="EMBL" id="JACJID010000001">
    <property type="protein sequence ID" value="MBA8923549.1"/>
    <property type="molecule type" value="Genomic_DNA"/>
</dbReference>
<keyword evidence="1" id="KW-0812">Transmembrane</keyword>
<reference evidence="2 3" key="1">
    <citation type="submission" date="2020-08" db="EMBL/GenBank/DDBJ databases">
        <title>Genomic Encyclopedia of Archaeal and Bacterial Type Strains, Phase II (KMG-II): from individual species to whole genera.</title>
        <authorList>
            <person name="Goeker M."/>
        </authorList>
    </citation>
    <scope>NUCLEOTIDE SEQUENCE [LARGE SCALE GENOMIC DNA]</scope>
    <source>
        <strain evidence="2 3">DSM 43850</strain>
    </source>
</reference>
<comment type="caution">
    <text evidence="2">The sequence shown here is derived from an EMBL/GenBank/DDBJ whole genome shotgun (WGS) entry which is preliminary data.</text>
</comment>
<feature type="transmembrane region" description="Helical" evidence="1">
    <location>
        <begin position="21"/>
        <end position="46"/>
    </location>
</feature>
<accession>A0ABR6B9M6</accession>
<feature type="transmembrane region" description="Helical" evidence="1">
    <location>
        <begin position="94"/>
        <end position="113"/>
    </location>
</feature>
<name>A0ABR6B9M6_9PSEU</name>
<dbReference type="RefSeq" id="WP_158510826.1">
    <property type="nucleotide sequence ID" value="NZ_BAAABQ010000041.1"/>
</dbReference>
<feature type="transmembrane region" description="Helical" evidence="1">
    <location>
        <begin position="58"/>
        <end position="82"/>
    </location>
</feature>
<proteinExistence type="predicted"/>